<evidence type="ECO:0000256" key="1">
    <source>
        <dbReference type="ARBA" id="ARBA00023015"/>
    </source>
</evidence>
<dbReference type="KEGG" id="saga:M5M_02965"/>
<sequence length="78" mass="8612">MHDIAVALGQHVRRLRKQRGLSQEQLAHLARLDRSYMSRIERGLVSITIDKLYNLAGALHCAPADLLPPSPSQDPSSA</sequence>
<dbReference type="RefSeq" id="WP_015045977.1">
    <property type="nucleotide sequence ID" value="NC_018868.3"/>
</dbReference>
<dbReference type="InterPro" id="IPR050807">
    <property type="entry name" value="TransReg_Diox_bact_type"/>
</dbReference>
<keyword evidence="3" id="KW-0804">Transcription</keyword>
<evidence type="ECO:0000259" key="4">
    <source>
        <dbReference type="PROSITE" id="PS50943"/>
    </source>
</evidence>
<dbReference type="Proteomes" id="UP000000466">
    <property type="component" value="Chromosome"/>
</dbReference>
<dbReference type="SMART" id="SM00530">
    <property type="entry name" value="HTH_XRE"/>
    <property type="match status" value="1"/>
</dbReference>
<evidence type="ECO:0000256" key="3">
    <source>
        <dbReference type="ARBA" id="ARBA00023163"/>
    </source>
</evidence>
<dbReference type="Pfam" id="PF01381">
    <property type="entry name" value="HTH_3"/>
    <property type="match status" value="1"/>
</dbReference>
<dbReference type="EMBL" id="CP003746">
    <property type="protein sequence ID" value="AFU97804.1"/>
    <property type="molecule type" value="Genomic_DNA"/>
</dbReference>
<dbReference type="CDD" id="cd00093">
    <property type="entry name" value="HTH_XRE"/>
    <property type="match status" value="1"/>
</dbReference>
<gene>
    <name evidence="5" type="ordered locus">M5M_02965</name>
</gene>
<accession>K4KFF4</accession>
<dbReference type="InterPro" id="IPR001387">
    <property type="entry name" value="Cro/C1-type_HTH"/>
</dbReference>
<dbReference type="GO" id="GO:0003677">
    <property type="term" value="F:DNA binding"/>
    <property type="evidence" value="ECO:0007669"/>
    <property type="project" value="UniProtKB-KW"/>
</dbReference>
<feature type="domain" description="HTH cro/C1-type" evidence="4">
    <location>
        <begin position="12"/>
        <end position="66"/>
    </location>
</feature>
<proteinExistence type="predicted"/>
<reference evidence="5 6" key="1">
    <citation type="journal article" date="2013" name="Genome Announc.">
        <title>Complete genome sequence of Simiduia agarivorans SA1(T), a marine bacterium able to degrade a variety of polysaccharides.</title>
        <authorList>
            <person name="Lin S.Y."/>
            <person name="Shieh W.Y."/>
            <person name="Chen J.S."/>
            <person name="Tang S.L."/>
        </authorList>
    </citation>
    <scope>NUCLEOTIDE SEQUENCE [LARGE SCALE GENOMIC DNA]</scope>
    <source>
        <strain evidence="6">DSM 21679 / JCM 13881 / BCRC 17597 / SA1</strain>
    </source>
</reference>
<dbReference type="Gene3D" id="1.10.260.40">
    <property type="entry name" value="lambda repressor-like DNA-binding domains"/>
    <property type="match status" value="1"/>
</dbReference>
<dbReference type="GO" id="GO:0005829">
    <property type="term" value="C:cytosol"/>
    <property type="evidence" value="ECO:0007669"/>
    <property type="project" value="TreeGrafter"/>
</dbReference>
<dbReference type="GO" id="GO:0003700">
    <property type="term" value="F:DNA-binding transcription factor activity"/>
    <property type="evidence" value="ECO:0007669"/>
    <property type="project" value="TreeGrafter"/>
</dbReference>
<evidence type="ECO:0000256" key="2">
    <source>
        <dbReference type="ARBA" id="ARBA00023125"/>
    </source>
</evidence>
<dbReference type="SUPFAM" id="SSF47413">
    <property type="entry name" value="lambda repressor-like DNA-binding domains"/>
    <property type="match status" value="1"/>
</dbReference>
<keyword evidence="2" id="KW-0238">DNA-binding</keyword>
<dbReference type="OrthoDB" id="2986852at2"/>
<protein>
    <submittedName>
        <fullName evidence="5">Cro/CI family transcriptional regulator</fullName>
    </submittedName>
</protein>
<evidence type="ECO:0000313" key="5">
    <source>
        <dbReference type="EMBL" id="AFU97804.1"/>
    </source>
</evidence>
<dbReference type="AlphaFoldDB" id="K4KFF4"/>
<keyword evidence="6" id="KW-1185">Reference proteome</keyword>
<name>K4KFF4_SIMAS</name>
<keyword evidence="1" id="KW-0805">Transcription regulation</keyword>
<dbReference type="eggNOG" id="COG1396">
    <property type="taxonomic scope" value="Bacteria"/>
</dbReference>
<dbReference type="PROSITE" id="PS50943">
    <property type="entry name" value="HTH_CROC1"/>
    <property type="match status" value="1"/>
</dbReference>
<dbReference type="PANTHER" id="PTHR46797:SF23">
    <property type="entry name" value="HTH-TYPE TRANSCRIPTIONAL REGULATOR SUTR"/>
    <property type="match status" value="1"/>
</dbReference>
<evidence type="ECO:0000313" key="6">
    <source>
        <dbReference type="Proteomes" id="UP000000466"/>
    </source>
</evidence>
<dbReference type="InterPro" id="IPR010982">
    <property type="entry name" value="Lambda_DNA-bd_dom_sf"/>
</dbReference>
<dbReference type="STRING" id="1117647.M5M_02965"/>
<dbReference type="PANTHER" id="PTHR46797">
    <property type="entry name" value="HTH-TYPE TRANSCRIPTIONAL REGULATOR"/>
    <property type="match status" value="1"/>
</dbReference>
<dbReference type="HOGENOM" id="CLU_066192_29_1_6"/>
<organism evidence="5 6">
    <name type="scientific">Simiduia agarivorans (strain DSM 21679 / JCM 13881 / BCRC 17597 / SA1)</name>
    <dbReference type="NCBI Taxonomy" id="1117647"/>
    <lineage>
        <taxon>Bacteria</taxon>
        <taxon>Pseudomonadati</taxon>
        <taxon>Pseudomonadota</taxon>
        <taxon>Gammaproteobacteria</taxon>
        <taxon>Cellvibrionales</taxon>
        <taxon>Cellvibrionaceae</taxon>
        <taxon>Simiduia</taxon>
    </lineage>
</organism>